<dbReference type="eggNOG" id="ENOG502RSHE">
    <property type="taxonomic scope" value="Eukaryota"/>
</dbReference>
<dbReference type="AlphaFoldDB" id="E9GVI0"/>
<dbReference type="PANTHER" id="PTHR18841:SF0">
    <property type="entry name" value="VITELLINE MEMBRANE OUTER LAYER 1 HOMOLOG A-RELATED"/>
    <property type="match status" value="1"/>
</dbReference>
<dbReference type="Pfam" id="PF03762">
    <property type="entry name" value="VOMI"/>
    <property type="match status" value="1"/>
</dbReference>
<dbReference type="GO" id="GO:0005615">
    <property type="term" value="C:extracellular space"/>
    <property type="evidence" value="ECO:0000318"/>
    <property type="project" value="GO_Central"/>
</dbReference>
<dbReference type="OrthoDB" id="6344411at2759"/>
<evidence type="ECO:0000313" key="2">
    <source>
        <dbReference type="EMBL" id="EFX76528.1"/>
    </source>
</evidence>
<keyword evidence="1" id="KW-0732">Signal</keyword>
<feature type="chain" id="PRO_5003240629" description="Vitelline membrane outer layer protein 1" evidence="1">
    <location>
        <begin position="25"/>
        <end position="186"/>
    </location>
</feature>
<organism evidence="2 3">
    <name type="scientific">Daphnia pulex</name>
    <name type="common">Water flea</name>
    <dbReference type="NCBI Taxonomy" id="6669"/>
    <lineage>
        <taxon>Eukaryota</taxon>
        <taxon>Metazoa</taxon>
        <taxon>Ecdysozoa</taxon>
        <taxon>Arthropoda</taxon>
        <taxon>Crustacea</taxon>
        <taxon>Branchiopoda</taxon>
        <taxon>Diplostraca</taxon>
        <taxon>Cladocera</taxon>
        <taxon>Anomopoda</taxon>
        <taxon>Daphniidae</taxon>
        <taxon>Daphnia</taxon>
    </lineage>
</organism>
<dbReference type="PANTHER" id="PTHR18841">
    <property type="entry name" value="VITELLINE MEMBRANE OUTER LAYER PROTEIN I-RELATED"/>
    <property type="match status" value="1"/>
</dbReference>
<reference evidence="2 3" key="1">
    <citation type="journal article" date="2011" name="Science">
        <title>The ecoresponsive genome of Daphnia pulex.</title>
        <authorList>
            <person name="Colbourne J.K."/>
            <person name="Pfrender M.E."/>
            <person name="Gilbert D."/>
            <person name="Thomas W.K."/>
            <person name="Tucker A."/>
            <person name="Oakley T.H."/>
            <person name="Tokishita S."/>
            <person name="Aerts A."/>
            <person name="Arnold G.J."/>
            <person name="Basu M.K."/>
            <person name="Bauer D.J."/>
            <person name="Caceres C.E."/>
            <person name="Carmel L."/>
            <person name="Casola C."/>
            <person name="Choi J.H."/>
            <person name="Detter J.C."/>
            <person name="Dong Q."/>
            <person name="Dusheyko S."/>
            <person name="Eads B.D."/>
            <person name="Frohlich T."/>
            <person name="Geiler-Samerotte K.A."/>
            <person name="Gerlach D."/>
            <person name="Hatcher P."/>
            <person name="Jogdeo S."/>
            <person name="Krijgsveld J."/>
            <person name="Kriventseva E.V."/>
            <person name="Kultz D."/>
            <person name="Laforsch C."/>
            <person name="Lindquist E."/>
            <person name="Lopez J."/>
            <person name="Manak J.R."/>
            <person name="Muller J."/>
            <person name="Pangilinan J."/>
            <person name="Patwardhan R.P."/>
            <person name="Pitluck S."/>
            <person name="Pritham E.J."/>
            <person name="Rechtsteiner A."/>
            <person name="Rho M."/>
            <person name="Rogozin I.B."/>
            <person name="Sakarya O."/>
            <person name="Salamov A."/>
            <person name="Schaack S."/>
            <person name="Shapiro H."/>
            <person name="Shiga Y."/>
            <person name="Skalitzky C."/>
            <person name="Smith Z."/>
            <person name="Souvorov A."/>
            <person name="Sung W."/>
            <person name="Tang Z."/>
            <person name="Tsuchiya D."/>
            <person name="Tu H."/>
            <person name="Vos H."/>
            <person name="Wang M."/>
            <person name="Wolf Y.I."/>
            <person name="Yamagata H."/>
            <person name="Yamada T."/>
            <person name="Ye Y."/>
            <person name="Shaw J.R."/>
            <person name="Andrews J."/>
            <person name="Crease T.J."/>
            <person name="Tang H."/>
            <person name="Lucas S.M."/>
            <person name="Robertson H.M."/>
            <person name="Bork P."/>
            <person name="Koonin E.V."/>
            <person name="Zdobnov E.M."/>
            <person name="Grigoriev I.V."/>
            <person name="Lynch M."/>
            <person name="Boore J.L."/>
        </authorList>
    </citation>
    <scope>NUCLEOTIDE SEQUENCE [LARGE SCALE GENOMIC DNA]</scope>
</reference>
<evidence type="ECO:0000256" key="1">
    <source>
        <dbReference type="SAM" id="SignalP"/>
    </source>
</evidence>
<dbReference type="InParanoid" id="E9GVI0"/>
<name>E9GVI0_DAPPU</name>
<dbReference type="KEGG" id="dpx:DAPPUDRAFT_306128"/>
<dbReference type="PhylomeDB" id="E9GVI0"/>
<accession>E9GVI0</accession>
<dbReference type="Gene3D" id="2.100.10.20">
    <property type="entry name" value="Vitelline membrane outer layer protein I (VOMI)"/>
    <property type="match status" value="1"/>
</dbReference>
<feature type="signal peptide" evidence="1">
    <location>
        <begin position="1"/>
        <end position="24"/>
    </location>
</feature>
<dbReference type="STRING" id="6669.E9GVI0"/>
<protein>
    <recommendedName>
        <fullName evidence="4">Vitelline membrane outer layer protein 1</fullName>
    </recommendedName>
</protein>
<keyword evidence="3" id="KW-1185">Reference proteome</keyword>
<proteinExistence type="predicted"/>
<dbReference type="OMA" id="WNAECRD"/>
<dbReference type="Proteomes" id="UP000000305">
    <property type="component" value="Unassembled WGS sequence"/>
</dbReference>
<dbReference type="SUPFAM" id="SSF51092">
    <property type="entry name" value="Vitelline membrane outer protein-I (VMO-I)"/>
    <property type="match status" value="1"/>
</dbReference>
<evidence type="ECO:0008006" key="4">
    <source>
        <dbReference type="Google" id="ProtNLM"/>
    </source>
</evidence>
<dbReference type="HOGENOM" id="CLU_111176_0_0_1"/>
<dbReference type="InterPro" id="IPR036706">
    <property type="entry name" value="VOMI_sf"/>
</dbReference>
<dbReference type="EMBL" id="GL732568">
    <property type="protein sequence ID" value="EFX76528.1"/>
    <property type="molecule type" value="Genomic_DNA"/>
</dbReference>
<evidence type="ECO:0000313" key="3">
    <source>
        <dbReference type="Proteomes" id="UP000000305"/>
    </source>
</evidence>
<gene>
    <name evidence="2" type="ORF">DAPPUDRAFT_306128</name>
</gene>
<sequence>MTSRLFSAGASLLVVVLALGLVDSLTISVTNGETEGEWGPVELCPAGSRAVGYQSRNDLNQGTDFTSLNSIRLFCDDVDASNVTSTEGFTGQYGPGRSCAAGAALSAFQLRVQPNGVSADNTAANSIRFRCTDGVELASAGNQQGTFGTYSDDCLTGICGIQTLVKPEDVTVDNTALNDVRFECCA</sequence>
<dbReference type="InterPro" id="IPR005515">
    <property type="entry name" value="VOMI"/>
</dbReference>